<organism evidence="3 4">
    <name type="scientific">Nocardiopsis lambiniae</name>
    <dbReference type="NCBI Taxonomy" id="3075539"/>
    <lineage>
        <taxon>Bacteria</taxon>
        <taxon>Bacillati</taxon>
        <taxon>Actinomycetota</taxon>
        <taxon>Actinomycetes</taxon>
        <taxon>Streptosporangiales</taxon>
        <taxon>Nocardiopsidaceae</taxon>
        <taxon>Nocardiopsis</taxon>
    </lineage>
</organism>
<evidence type="ECO:0000313" key="3">
    <source>
        <dbReference type="EMBL" id="MDT0327933.1"/>
    </source>
</evidence>
<protein>
    <recommendedName>
        <fullName evidence="5">Permease</fullName>
    </recommendedName>
</protein>
<feature type="transmembrane region" description="Helical" evidence="2">
    <location>
        <begin position="1131"/>
        <end position="1162"/>
    </location>
</feature>
<feature type="transmembrane region" description="Helical" evidence="2">
    <location>
        <begin position="792"/>
        <end position="810"/>
    </location>
</feature>
<feature type="region of interest" description="Disordered" evidence="1">
    <location>
        <begin position="100"/>
        <end position="119"/>
    </location>
</feature>
<feature type="transmembrane region" description="Helical" evidence="2">
    <location>
        <begin position="1200"/>
        <end position="1217"/>
    </location>
</feature>
<sequence length="1343" mass="136937">MNVPAPPPPSPGPHALCPDCRAPLVPGARSCGRCGLVLVGSIAQRLWEVDTEIIRVDSLLGRLRGERAGLVRALREASIREAEPRVPSSAAVAVPPAASPVPVSAAPMGPAPAPRPRVDGEMRRRSAQNVILGLGGLLIGISALVFAIWTWSDMGTGARALVLGLTTLGFAVVALPLHRRGLRATAETFGVLAAALMYIDALALWLLIPERIPNGAGYAAGALAIIAALMALYPLTVPLRAPRIVAVLSAQPVPLLVLFALPLEDPYPWITATLALVALADLLLVRLTGTVGGEVPRRTLYVLSVTLTVFSSGVAALAVFFVPASSSPPAWWGVAAALLVSGVGWLALSRVASPMRGDGSARVYPILGVATLALAPLAAGPAHLPALPRPPFSALWRQEGAMEPANLLLGLTEANTVWPTSLPFIAAILVAAAQAAGVTALLRRDLLPPLLFLMAPPTLLAPPILLSLPHPVVVGWALLLGAALVLGTAAVLFRPHAWVPATVGVATLITALLWACAMFWTFLASLVCVGLIGTAALLLLRHRLPGFGAFVPPDPGGRTPVPPGRALYGAGLALWAVGLVTWGSSWIAMSVQGTPEAGRWWLAAAVLVSGVTALLLGRSAPRSMPGGGNEARGAFTVFGLLLMPVAPLLIGPDGSALGLSGAAPAWGAPAAAMLVPAGEVMGVYVAAGPGTALGLAAGVLAAGAVGVGLVGLIDRRRTLSAAALVAPPALVPLPIILGAPFVVAMVWATAVGTLLLLATTLIRDRSAWVTGVIGAITLAAALAWSLPERHTMLIVVFLVAGTALACALLTRTRPGERTPMTAASGTSGLGAALAATLAAGALAVFAWSLSLVATSVLGGDPPVWWMLAAIPLPLGAAALVLGERTWTGARVWTVLGLLWVALAPLVAGGSGAVALVPISWRYAVAEAPARALVDPAFVFLGLSEPSGPASVVGVLAAGLLAVAATAMTARRWTGHTAALVAPPALVPLAILTGASFLMAAVVSLLVGTALVLWSAWIRDRSLAWLPGLTGLLTLAQVLGWVLAERHATVGVLLVVAMVGSVVAALARTPVPATAATAVATAATGGFAFTLTLVSGAPVEYAALVPIAVVAGVAAVAPRMRAPLVEAAEIPAALWAVVSVTVAVLYGAHGGIVALALAIVGVIALATAIRPGRRWAAAVGVLSMLSALWTALAAWNVTVPEAYTVLPALAALVIGWEWGRKAERAPSSWVSLSGGLCLLLLPGLGMVLAGEETPWRVPALLVAALFTALWGLRDRSQAALVIGGVTLVAASLRAFGPPLWDLTRLLPNWVPFAVIGALLLLIGARYEANLERVRRLGHFIGGMR</sequence>
<feature type="transmembrane region" description="Helical" evidence="2">
    <location>
        <begin position="269"/>
        <end position="288"/>
    </location>
</feature>
<gene>
    <name evidence="3" type="ORF">RM479_05855</name>
</gene>
<feature type="transmembrane region" description="Helical" evidence="2">
    <location>
        <begin position="1049"/>
        <end position="1066"/>
    </location>
</feature>
<keyword evidence="2" id="KW-1133">Transmembrane helix</keyword>
<feature type="transmembrane region" description="Helical" evidence="2">
    <location>
        <begin position="894"/>
        <end position="920"/>
    </location>
</feature>
<feature type="transmembrane region" description="Helical" evidence="2">
    <location>
        <begin position="600"/>
        <end position="621"/>
    </location>
</feature>
<feature type="transmembrane region" description="Helical" evidence="2">
    <location>
        <begin position="521"/>
        <end position="540"/>
    </location>
</feature>
<feature type="transmembrane region" description="Helical" evidence="2">
    <location>
        <begin position="733"/>
        <end position="758"/>
    </location>
</feature>
<feature type="transmembrane region" description="Helical" evidence="2">
    <location>
        <begin position="988"/>
        <end position="1016"/>
    </location>
</feature>
<feature type="transmembrane region" description="Helical" evidence="2">
    <location>
        <begin position="1278"/>
        <end position="1295"/>
    </location>
</feature>
<feature type="transmembrane region" description="Helical" evidence="2">
    <location>
        <begin position="949"/>
        <end position="967"/>
    </location>
</feature>
<evidence type="ECO:0000256" key="2">
    <source>
        <dbReference type="SAM" id="Phobius"/>
    </source>
</evidence>
<dbReference type="Proteomes" id="UP001183390">
    <property type="component" value="Unassembled WGS sequence"/>
</dbReference>
<feature type="transmembrane region" description="Helical" evidence="2">
    <location>
        <begin position="498"/>
        <end position="515"/>
    </location>
</feature>
<feature type="transmembrane region" description="Helical" evidence="2">
    <location>
        <begin position="330"/>
        <end position="351"/>
    </location>
</feature>
<feature type="transmembrane region" description="Helical" evidence="2">
    <location>
        <begin position="1072"/>
        <end position="1093"/>
    </location>
</feature>
<name>A0ABU2M5L2_9ACTN</name>
<dbReference type="NCBIfam" id="NF047321">
    <property type="entry name" value="SCO7613_CTERM"/>
    <property type="match status" value="1"/>
</dbReference>
<feature type="transmembrane region" description="Helical" evidence="2">
    <location>
        <begin position="215"/>
        <end position="233"/>
    </location>
</feature>
<feature type="transmembrane region" description="Helical" evidence="2">
    <location>
        <begin position="1100"/>
        <end position="1119"/>
    </location>
</feature>
<feature type="transmembrane region" description="Helical" evidence="2">
    <location>
        <begin position="449"/>
        <end position="468"/>
    </location>
</feature>
<feature type="transmembrane region" description="Helical" evidence="2">
    <location>
        <begin position="474"/>
        <end position="493"/>
    </location>
</feature>
<feature type="transmembrane region" description="Helical" evidence="2">
    <location>
        <begin position="245"/>
        <end position="263"/>
    </location>
</feature>
<feature type="transmembrane region" description="Helical" evidence="2">
    <location>
        <begin position="1254"/>
        <end position="1271"/>
    </location>
</feature>
<comment type="caution">
    <text evidence="3">The sequence shown here is derived from an EMBL/GenBank/DDBJ whole genome shotgun (WGS) entry which is preliminary data.</text>
</comment>
<proteinExistence type="predicted"/>
<evidence type="ECO:0000256" key="1">
    <source>
        <dbReference type="SAM" id="MobiDB-lite"/>
    </source>
</evidence>
<accession>A0ABU2M5L2</accession>
<feature type="transmembrane region" description="Helical" evidence="2">
    <location>
        <begin position="831"/>
        <end position="857"/>
    </location>
</feature>
<feature type="transmembrane region" description="Helical" evidence="2">
    <location>
        <begin position="422"/>
        <end position="442"/>
    </location>
</feature>
<feature type="transmembrane region" description="Helical" evidence="2">
    <location>
        <begin position="863"/>
        <end position="882"/>
    </location>
</feature>
<feature type="transmembrane region" description="Helical" evidence="2">
    <location>
        <begin position="1229"/>
        <end position="1248"/>
    </location>
</feature>
<keyword evidence="4" id="KW-1185">Reference proteome</keyword>
<feature type="transmembrane region" description="Helical" evidence="2">
    <location>
        <begin position="363"/>
        <end position="384"/>
    </location>
</feature>
<dbReference type="InterPro" id="IPR058062">
    <property type="entry name" value="SCO7613_C"/>
</dbReference>
<feature type="transmembrane region" description="Helical" evidence="2">
    <location>
        <begin position="633"/>
        <end position="651"/>
    </location>
</feature>
<feature type="transmembrane region" description="Helical" evidence="2">
    <location>
        <begin position="130"/>
        <end position="151"/>
    </location>
</feature>
<feature type="transmembrane region" description="Helical" evidence="2">
    <location>
        <begin position="663"/>
        <end position="685"/>
    </location>
</feature>
<evidence type="ECO:0000313" key="4">
    <source>
        <dbReference type="Proteomes" id="UP001183390"/>
    </source>
</evidence>
<reference evidence="4" key="1">
    <citation type="submission" date="2023-07" db="EMBL/GenBank/DDBJ databases">
        <title>30 novel species of actinomycetes from the DSMZ collection.</title>
        <authorList>
            <person name="Nouioui I."/>
        </authorList>
    </citation>
    <scope>NUCLEOTIDE SEQUENCE [LARGE SCALE GENOMIC DNA]</scope>
    <source>
        <strain evidence="4">DSM 44743</strain>
    </source>
</reference>
<evidence type="ECO:0008006" key="5">
    <source>
        <dbReference type="Google" id="ProtNLM"/>
    </source>
</evidence>
<feature type="transmembrane region" description="Helical" evidence="2">
    <location>
        <begin position="1307"/>
        <end position="1325"/>
    </location>
</feature>
<feature type="transmembrane region" description="Helical" evidence="2">
    <location>
        <begin position="1174"/>
        <end position="1194"/>
    </location>
</feature>
<feature type="transmembrane region" description="Helical" evidence="2">
    <location>
        <begin position="157"/>
        <end position="177"/>
    </location>
</feature>
<dbReference type="RefSeq" id="WP_311510679.1">
    <property type="nucleotide sequence ID" value="NZ_JAVREP010000002.1"/>
</dbReference>
<feature type="transmembrane region" description="Helical" evidence="2">
    <location>
        <begin position="300"/>
        <end position="324"/>
    </location>
</feature>
<feature type="transmembrane region" description="Helical" evidence="2">
    <location>
        <begin position="189"/>
        <end position="209"/>
    </location>
</feature>
<feature type="transmembrane region" description="Helical" evidence="2">
    <location>
        <begin position="1022"/>
        <end position="1042"/>
    </location>
</feature>
<keyword evidence="2" id="KW-0812">Transmembrane</keyword>
<feature type="transmembrane region" description="Helical" evidence="2">
    <location>
        <begin position="692"/>
        <end position="713"/>
    </location>
</feature>
<feature type="transmembrane region" description="Helical" evidence="2">
    <location>
        <begin position="767"/>
        <end position="786"/>
    </location>
</feature>
<feature type="transmembrane region" description="Helical" evidence="2">
    <location>
        <begin position="566"/>
        <end position="588"/>
    </location>
</feature>
<dbReference type="EMBL" id="JAVREP010000002">
    <property type="protein sequence ID" value="MDT0327933.1"/>
    <property type="molecule type" value="Genomic_DNA"/>
</dbReference>
<keyword evidence="2" id="KW-0472">Membrane</keyword>